<evidence type="ECO:0000313" key="8">
    <source>
        <dbReference type="Proteomes" id="UP000604825"/>
    </source>
</evidence>
<keyword evidence="4" id="KW-1015">Disulfide bond</keyword>
<protein>
    <recommendedName>
        <fullName evidence="6">FAD/NAD(P)-binding domain-containing protein</fullName>
    </recommendedName>
</protein>
<evidence type="ECO:0000256" key="2">
    <source>
        <dbReference type="ARBA" id="ARBA00007532"/>
    </source>
</evidence>
<dbReference type="GO" id="GO:0050660">
    <property type="term" value="F:flavin adenine dinucleotide binding"/>
    <property type="evidence" value="ECO:0007669"/>
    <property type="project" value="InterPro"/>
</dbReference>
<dbReference type="PRINTS" id="PR00411">
    <property type="entry name" value="PNDRDTASEI"/>
</dbReference>
<evidence type="ECO:0000256" key="5">
    <source>
        <dbReference type="ARBA" id="ARBA00023284"/>
    </source>
</evidence>
<dbReference type="GO" id="GO:0005739">
    <property type="term" value="C:mitochondrion"/>
    <property type="evidence" value="ECO:0007669"/>
    <property type="project" value="TreeGrafter"/>
</dbReference>
<evidence type="ECO:0000256" key="4">
    <source>
        <dbReference type="ARBA" id="ARBA00023157"/>
    </source>
</evidence>
<gene>
    <name evidence="7" type="ORF">NCGR_LOCUS20894</name>
</gene>
<accession>A0A811NVY2</accession>
<name>A0A811NVY2_9POAL</name>
<dbReference type="AlphaFoldDB" id="A0A811NVY2"/>
<feature type="domain" description="FAD/NAD(P)-binding" evidence="6">
    <location>
        <begin position="19"/>
        <end position="94"/>
    </location>
</feature>
<dbReference type="GO" id="GO:0045454">
    <property type="term" value="P:cell redox homeostasis"/>
    <property type="evidence" value="ECO:0007669"/>
    <property type="project" value="InterPro"/>
</dbReference>
<proteinExistence type="inferred from homology"/>
<dbReference type="GO" id="GO:0034599">
    <property type="term" value="P:cellular response to oxidative stress"/>
    <property type="evidence" value="ECO:0007669"/>
    <property type="project" value="TreeGrafter"/>
</dbReference>
<dbReference type="GO" id="GO:0006749">
    <property type="term" value="P:glutathione metabolic process"/>
    <property type="evidence" value="ECO:0007669"/>
    <property type="project" value="TreeGrafter"/>
</dbReference>
<dbReference type="SUPFAM" id="SSF51905">
    <property type="entry name" value="FAD/NAD(P)-binding domain"/>
    <property type="match status" value="1"/>
</dbReference>
<dbReference type="PANTHER" id="PTHR42737">
    <property type="entry name" value="GLUTATHIONE REDUCTASE"/>
    <property type="match status" value="1"/>
</dbReference>
<dbReference type="OrthoDB" id="1919841at2759"/>
<evidence type="ECO:0000256" key="3">
    <source>
        <dbReference type="ARBA" id="ARBA00023002"/>
    </source>
</evidence>
<dbReference type="InterPro" id="IPR036188">
    <property type="entry name" value="FAD/NAD-bd_sf"/>
</dbReference>
<comment type="similarity">
    <text evidence="2">Belongs to the class-I pyridine nucleotide-disulfide oxidoreductase family.</text>
</comment>
<dbReference type="GO" id="GO:0005829">
    <property type="term" value="C:cytosol"/>
    <property type="evidence" value="ECO:0007669"/>
    <property type="project" value="TreeGrafter"/>
</dbReference>
<dbReference type="Pfam" id="PF07992">
    <property type="entry name" value="Pyr_redox_2"/>
    <property type="match status" value="1"/>
</dbReference>
<dbReference type="PANTHER" id="PTHR42737:SF9">
    <property type="entry name" value="GLUTATHIONE REDUCTASE"/>
    <property type="match status" value="1"/>
</dbReference>
<dbReference type="Gene3D" id="3.50.50.60">
    <property type="entry name" value="FAD/NAD(P)-binding domain"/>
    <property type="match status" value="2"/>
</dbReference>
<dbReference type="Proteomes" id="UP000604825">
    <property type="component" value="Unassembled WGS sequence"/>
</dbReference>
<dbReference type="PRINTS" id="PR00368">
    <property type="entry name" value="FADPNR"/>
</dbReference>
<dbReference type="GO" id="GO:0004362">
    <property type="term" value="F:glutathione-disulfide reductase (NADPH) activity"/>
    <property type="evidence" value="ECO:0007669"/>
    <property type="project" value="TreeGrafter"/>
</dbReference>
<evidence type="ECO:0000259" key="6">
    <source>
        <dbReference type="Pfam" id="PF07992"/>
    </source>
</evidence>
<reference evidence="7" key="1">
    <citation type="submission" date="2020-10" db="EMBL/GenBank/DDBJ databases">
        <authorList>
            <person name="Han B."/>
            <person name="Lu T."/>
            <person name="Zhao Q."/>
            <person name="Huang X."/>
            <person name="Zhao Y."/>
        </authorList>
    </citation>
    <scope>NUCLEOTIDE SEQUENCE</scope>
</reference>
<comment type="cofactor">
    <cofactor evidence="1">
        <name>FAD</name>
        <dbReference type="ChEBI" id="CHEBI:57692"/>
    </cofactor>
</comment>
<organism evidence="7 8">
    <name type="scientific">Miscanthus lutarioriparius</name>
    <dbReference type="NCBI Taxonomy" id="422564"/>
    <lineage>
        <taxon>Eukaryota</taxon>
        <taxon>Viridiplantae</taxon>
        <taxon>Streptophyta</taxon>
        <taxon>Embryophyta</taxon>
        <taxon>Tracheophyta</taxon>
        <taxon>Spermatophyta</taxon>
        <taxon>Magnoliopsida</taxon>
        <taxon>Liliopsida</taxon>
        <taxon>Poales</taxon>
        <taxon>Poaceae</taxon>
        <taxon>PACMAD clade</taxon>
        <taxon>Panicoideae</taxon>
        <taxon>Andropogonodae</taxon>
        <taxon>Andropogoneae</taxon>
        <taxon>Saccharinae</taxon>
        <taxon>Miscanthus</taxon>
    </lineage>
</organism>
<evidence type="ECO:0000313" key="7">
    <source>
        <dbReference type="EMBL" id="CAD6230664.1"/>
    </source>
</evidence>
<sequence length="105" mass="11265">MEAEASSTPVQPPVDVEVKIVDPRTVSVNGKLYTAKHILVGVGGRPSMQIFPGIEHVIHSYAALDLPSKPEKIAIVGGGYIALEFAAIFNGLKVRSMCLFGSRKF</sequence>
<evidence type="ECO:0000256" key="1">
    <source>
        <dbReference type="ARBA" id="ARBA00001974"/>
    </source>
</evidence>
<dbReference type="InterPro" id="IPR023753">
    <property type="entry name" value="FAD/NAD-binding_dom"/>
</dbReference>
<keyword evidence="8" id="KW-1185">Reference proteome</keyword>
<comment type="caution">
    <text evidence="7">The sequence shown here is derived from an EMBL/GenBank/DDBJ whole genome shotgun (WGS) entry which is preliminary data.</text>
</comment>
<keyword evidence="5" id="KW-0676">Redox-active center</keyword>
<dbReference type="EMBL" id="CAJGYO010000005">
    <property type="protein sequence ID" value="CAD6230664.1"/>
    <property type="molecule type" value="Genomic_DNA"/>
</dbReference>
<dbReference type="InterPro" id="IPR046952">
    <property type="entry name" value="GSHR/TRXR-like"/>
</dbReference>
<keyword evidence="3" id="KW-0560">Oxidoreductase</keyword>